<evidence type="ECO:0000256" key="2">
    <source>
        <dbReference type="SAM" id="MobiDB-lite"/>
    </source>
</evidence>
<reference evidence="4" key="2">
    <citation type="journal article" date="2017" name="Nat. Plants">
        <title>The Aegilops tauschii genome reveals multiple impacts of transposons.</title>
        <authorList>
            <person name="Zhao G."/>
            <person name="Zou C."/>
            <person name="Li K."/>
            <person name="Wang K."/>
            <person name="Li T."/>
            <person name="Gao L."/>
            <person name="Zhang X."/>
            <person name="Wang H."/>
            <person name="Yang Z."/>
            <person name="Liu X."/>
            <person name="Jiang W."/>
            <person name="Mao L."/>
            <person name="Kong X."/>
            <person name="Jiao Y."/>
            <person name="Jia J."/>
        </authorList>
    </citation>
    <scope>NUCLEOTIDE SEQUENCE [LARGE SCALE GENOMIC DNA]</scope>
    <source>
        <strain evidence="4">cv. AL8/78</strain>
    </source>
</reference>
<dbReference type="InterPro" id="IPR045032">
    <property type="entry name" value="PEL"/>
</dbReference>
<reference evidence="4" key="1">
    <citation type="journal article" date="2014" name="Science">
        <title>Ancient hybridizations among the ancestral genomes of bread wheat.</title>
        <authorList>
            <consortium name="International Wheat Genome Sequencing Consortium,"/>
            <person name="Marcussen T."/>
            <person name="Sandve S.R."/>
            <person name="Heier L."/>
            <person name="Spannagl M."/>
            <person name="Pfeifer M."/>
            <person name="Jakobsen K.S."/>
            <person name="Wulff B.B."/>
            <person name="Steuernagel B."/>
            <person name="Mayer K.F."/>
            <person name="Olsen O.A."/>
        </authorList>
    </citation>
    <scope>NUCLEOTIDE SEQUENCE [LARGE SCALE GENOMIC DNA]</scope>
    <source>
        <strain evidence="4">cv. AL8/78</strain>
    </source>
</reference>
<evidence type="ECO:0000313" key="3">
    <source>
        <dbReference type="EnsemblPlants" id="AET1Gv20368800.3"/>
    </source>
</evidence>
<feature type="compositionally biased region" description="Basic and acidic residues" evidence="2">
    <location>
        <begin position="21"/>
        <end position="33"/>
    </location>
</feature>
<dbReference type="AlphaFoldDB" id="A0A452YC00"/>
<feature type="region of interest" description="Disordered" evidence="2">
    <location>
        <begin position="21"/>
        <end position="108"/>
    </location>
</feature>
<evidence type="ECO:0000313" key="4">
    <source>
        <dbReference type="Proteomes" id="UP000015105"/>
    </source>
</evidence>
<reference evidence="3" key="5">
    <citation type="journal article" date="2021" name="G3 (Bethesda)">
        <title>Aegilops tauschii genome assembly Aet v5.0 features greater sequence contiguity and improved annotation.</title>
        <authorList>
            <person name="Wang L."/>
            <person name="Zhu T."/>
            <person name="Rodriguez J.C."/>
            <person name="Deal K.R."/>
            <person name="Dubcovsky J."/>
            <person name="McGuire P.E."/>
            <person name="Lux T."/>
            <person name="Spannagl M."/>
            <person name="Mayer K.F.X."/>
            <person name="Baldrich P."/>
            <person name="Meyers B.C."/>
            <person name="Huo N."/>
            <person name="Gu Y.Q."/>
            <person name="Zhou H."/>
            <person name="Devos K.M."/>
            <person name="Bennetzen J.L."/>
            <person name="Unver T."/>
            <person name="Budak H."/>
            <person name="Gulick P.J."/>
            <person name="Galiba G."/>
            <person name="Kalapos B."/>
            <person name="Nelson D.R."/>
            <person name="Li P."/>
            <person name="You F.M."/>
            <person name="Luo M.C."/>
            <person name="Dvorak J."/>
        </authorList>
    </citation>
    <scope>NUCLEOTIDE SEQUENCE [LARGE SCALE GENOMIC DNA]</scope>
    <source>
        <strain evidence="3">cv. AL8/78</strain>
    </source>
</reference>
<protein>
    <submittedName>
        <fullName evidence="3">Uncharacterized protein</fullName>
    </submittedName>
</protein>
<dbReference type="Proteomes" id="UP000015105">
    <property type="component" value="Chromosome 1D"/>
</dbReference>
<sequence length="463" mass="50465">MRHRVRPQRAGRQGRAVLRCDRLLGPRPREPGARHAPARRHPGGPAVDRVRRGHDHPPQRGAAGEQLQDHRRARRERARRRRRVHHAAVRGQRDHPQPARARLRAGGERERAVVADALRVAHPVGRRRHLALLGAGRVGGPLRAVAVRGRAGGRHHGVDGHHRVQQLLLPPRRGDAAGAQRRVPPGLGDAGDHRVQSLRRAAGAADAALPPGILPHRQQRLHGVGDVRHRRQRQPHHQQPGQPLHRPRKPQRQGGACFSLAVPPRFVCSWFWVSVCSVPFFACRVLLLSPPPLDLCSVLGGGWAGTMRWLPKKCREHCPVLPCPIFLPVTKRVDTEEGQWNGWNWRTEGDMMVNGAFFVPSGEGMENIYDKASSGVDPKSSALVDQLTMGAGVLGGPRDNGEASSYVGFNYAGSATGGGGGGGNGYGSLGMVYANSGDRGCRTQLILSFTTLIIALICCVRLD</sequence>
<accession>A0A452YC00</accession>
<feature type="compositionally biased region" description="Basic residues" evidence="2">
    <location>
        <begin position="71"/>
        <end position="88"/>
    </location>
</feature>
<evidence type="ECO:0000256" key="1">
    <source>
        <dbReference type="ARBA" id="ARBA00022729"/>
    </source>
</evidence>
<keyword evidence="1" id="KW-0732">Signal</keyword>
<keyword evidence="4" id="KW-1185">Reference proteome</keyword>
<feature type="region of interest" description="Disordered" evidence="2">
    <location>
        <begin position="227"/>
        <end position="253"/>
    </location>
</feature>
<organism evidence="3 4">
    <name type="scientific">Aegilops tauschii subsp. strangulata</name>
    <name type="common">Goatgrass</name>
    <dbReference type="NCBI Taxonomy" id="200361"/>
    <lineage>
        <taxon>Eukaryota</taxon>
        <taxon>Viridiplantae</taxon>
        <taxon>Streptophyta</taxon>
        <taxon>Embryophyta</taxon>
        <taxon>Tracheophyta</taxon>
        <taxon>Spermatophyta</taxon>
        <taxon>Magnoliopsida</taxon>
        <taxon>Liliopsida</taxon>
        <taxon>Poales</taxon>
        <taxon>Poaceae</taxon>
        <taxon>BOP clade</taxon>
        <taxon>Pooideae</taxon>
        <taxon>Triticodae</taxon>
        <taxon>Triticeae</taxon>
        <taxon>Triticinae</taxon>
        <taxon>Aegilops</taxon>
    </lineage>
</organism>
<dbReference type="GO" id="GO:0030570">
    <property type="term" value="F:pectate lyase activity"/>
    <property type="evidence" value="ECO:0007669"/>
    <property type="project" value="InterPro"/>
</dbReference>
<dbReference type="InterPro" id="IPR012334">
    <property type="entry name" value="Pectin_lyas_fold"/>
</dbReference>
<reference evidence="3" key="4">
    <citation type="submission" date="2019-03" db="UniProtKB">
        <authorList>
            <consortium name="EnsemblPlants"/>
        </authorList>
    </citation>
    <scope>IDENTIFICATION</scope>
</reference>
<dbReference type="Gene3D" id="2.160.20.10">
    <property type="entry name" value="Single-stranded right-handed beta-helix, Pectin lyase-like"/>
    <property type="match status" value="1"/>
</dbReference>
<dbReference type="STRING" id="200361.A0A452YC00"/>
<dbReference type="PRINTS" id="PR00807">
    <property type="entry name" value="AMBALLERGEN"/>
</dbReference>
<dbReference type="PANTHER" id="PTHR31683:SF11">
    <property type="entry name" value="PECTATE LYASE"/>
    <property type="match status" value="1"/>
</dbReference>
<dbReference type="EnsemblPlants" id="AET1Gv20368800.3">
    <property type="protein sequence ID" value="AET1Gv20368800.3"/>
    <property type="gene ID" value="AET1Gv20368800"/>
</dbReference>
<dbReference type="InterPro" id="IPR018082">
    <property type="entry name" value="AmbAllergen"/>
</dbReference>
<proteinExistence type="predicted"/>
<reference evidence="3" key="3">
    <citation type="journal article" date="2017" name="Nature">
        <title>Genome sequence of the progenitor of the wheat D genome Aegilops tauschii.</title>
        <authorList>
            <person name="Luo M.C."/>
            <person name="Gu Y.Q."/>
            <person name="Puiu D."/>
            <person name="Wang H."/>
            <person name="Twardziok S.O."/>
            <person name="Deal K.R."/>
            <person name="Huo N."/>
            <person name="Zhu T."/>
            <person name="Wang L."/>
            <person name="Wang Y."/>
            <person name="McGuire P.E."/>
            <person name="Liu S."/>
            <person name="Long H."/>
            <person name="Ramasamy R.K."/>
            <person name="Rodriguez J.C."/>
            <person name="Van S.L."/>
            <person name="Yuan L."/>
            <person name="Wang Z."/>
            <person name="Xia Z."/>
            <person name="Xiao L."/>
            <person name="Anderson O.D."/>
            <person name="Ouyang S."/>
            <person name="Liang Y."/>
            <person name="Zimin A.V."/>
            <person name="Pertea G."/>
            <person name="Qi P."/>
            <person name="Bennetzen J.L."/>
            <person name="Dai X."/>
            <person name="Dawson M.W."/>
            <person name="Muller H.G."/>
            <person name="Kugler K."/>
            <person name="Rivarola-Duarte L."/>
            <person name="Spannagl M."/>
            <person name="Mayer K.F.X."/>
            <person name="Lu F.H."/>
            <person name="Bevan M.W."/>
            <person name="Leroy P."/>
            <person name="Li P."/>
            <person name="You F.M."/>
            <person name="Sun Q."/>
            <person name="Liu Z."/>
            <person name="Lyons E."/>
            <person name="Wicker T."/>
            <person name="Salzberg S.L."/>
            <person name="Devos K.M."/>
            <person name="Dvorak J."/>
        </authorList>
    </citation>
    <scope>NUCLEOTIDE SEQUENCE [LARGE SCALE GENOMIC DNA]</scope>
    <source>
        <strain evidence="3">cv. AL8/78</strain>
    </source>
</reference>
<dbReference type="Gramene" id="AET1Gv20368800.3">
    <property type="protein sequence ID" value="AET1Gv20368800.3"/>
    <property type="gene ID" value="AET1Gv20368800"/>
</dbReference>
<name>A0A452YC00_AEGTS</name>
<dbReference type="PANTHER" id="PTHR31683">
    <property type="entry name" value="PECTATE LYASE 18-RELATED"/>
    <property type="match status" value="1"/>
</dbReference>